<sequence>MAPLSNRFFVDGTPIRVFKNTTEKGESYPTKPMRITATIWASGGVPVNWNDAPFEVNYQEFSIDGCQVQNTSNKEYCNSSNFWWNTNKYWELNHHQKQAYNDVRSKYFSL</sequence>
<organism evidence="4 5">
    <name type="scientific">Cicer arietinum</name>
    <name type="common">Chickpea</name>
    <name type="synonym">Garbanzo</name>
    <dbReference type="NCBI Taxonomy" id="3827"/>
    <lineage>
        <taxon>Eukaryota</taxon>
        <taxon>Viridiplantae</taxon>
        <taxon>Streptophyta</taxon>
        <taxon>Embryophyta</taxon>
        <taxon>Tracheophyta</taxon>
        <taxon>Spermatophyta</taxon>
        <taxon>Magnoliopsida</taxon>
        <taxon>eudicotyledons</taxon>
        <taxon>Gunneridae</taxon>
        <taxon>Pentapetalae</taxon>
        <taxon>rosids</taxon>
        <taxon>fabids</taxon>
        <taxon>Fabales</taxon>
        <taxon>Fabaceae</taxon>
        <taxon>Papilionoideae</taxon>
        <taxon>50 kb inversion clade</taxon>
        <taxon>NPAAA clade</taxon>
        <taxon>Hologalegina</taxon>
        <taxon>IRL clade</taxon>
        <taxon>Cicereae</taxon>
        <taxon>Cicer</taxon>
    </lineage>
</organism>
<dbReference type="OrthoDB" id="1411429at2759"/>
<dbReference type="InterPro" id="IPR044791">
    <property type="entry name" value="Beta-glucanase/XTH"/>
</dbReference>
<dbReference type="SUPFAM" id="SSF49899">
    <property type="entry name" value="Concanavalin A-like lectins/glucanases"/>
    <property type="match status" value="1"/>
</dbReference>
<dbReference type="Proteomes" id="UP000087171">
    <property type="component" value="Chromosome Ca3"/>
</dbReference>
<dbReference type="Pfam" id="PF00722">
    <property type="entry name" value="Glyco_hydro_16"/>
    <property type="match status" value="1"/>
</dbReference>
<protein>
    <submittedName>
        <fullName evidence="5">Xyloglucan endotransglucosylase/hydrolase protein 1</fullName>
    </submittedName>
</protein>
<dbReference type="InterPro" id="IPR000757">
    <property type="entry name" value="Beta-glucanase-like"/>
</dbReference>
<accession>A0A1S2XWB8</accession>
<reference evidence="4" key="1">
    <citation type="journal article" date="2013" name="Nat. Biotechnol.">
        <title>Draft genome sequence of chickpea (Cicer arietinum) provides a resource for trait improvement.</title>
        <authorList>
            <person name="Varshney R.K."/>
            <person name="Song C."/>
            <person name="Saxena R.K."/>
            <person name="Azam S."/>
            <person name="Yu S."/>
            <person name="Sharpe A.G."/>
            <person name="Cannon S."/>
            <person name="Baek J."/>
            <person name="Rosen B.D."/>
            <person name="Tar'an B."/>
            <person name="Millan T."/>
            <person name="Zhang X."/>
            <person name="Ramsay L.D."/>
            <person name="Iwata A."/>
            <person name="Wang Y."/>
            <person name="Nelson W."/>
            <person name="Farmer A.D."/>
            <person name="Gaur P.M."/>
            <person name="Soderlund C."/>
            <person name="Penmetsa R.V."/>
            <person name="Xu C."/>
            <person name="Bharti A.K."/>
            <person name="He W."/>
            <person name="Winter P."/>
            <person name="Zhao S."/>
            <person name="Hane J.K."/>
            <person name="Carrasquilla-Garcia N."/>
            <person name="Condie J.A."/>
            <person name="Upadhyaya H.D."/>
            <person name="Luo M.C."/>
            <person name="Thudi M."/>
            <person name="Gowda C.L."/>
            <person name="Singh N.P."/>
            <person name="Lichtenzveig J."/>
            <person name="Gali K.K."/>
            <person name="Rubio J."/>
            <person name="Nadarajan N."/>
            <person name="Dolezel J."/>
            <person name="Bansal K.C."/>
            <person name="Xu X."/>
            <person name="Edwards D."/>
            <person name="Zhang G."/>
            <person name="Kahl G."/>
            <person name="Gil J."/>
            <person name="Singh K.B."/>
            <person name="Datta S.K."/>
            <person name="Jackson S.A."/>
            <person name="Wang J."/>
            <person name="Cook D.R."/>
        </authorList>
    </citation>
    <scope>NUCLEOTIDE SEQUENCE [LARGE SCALE GENOMIC DNA]</scope>
    <source>
        <strain evidence="4">cv. CDC Frontier</strain>
    </source>
</reference>
<evidence type="ECO:0000256" key="2">
    <source>
        <dbReference type="ARBA" id="ARBA00023295"/>
    </source>
</evidence>
<keyword evidence="2" id="KW-0326">Glycosidase</keyword>
<evidence type="ECO:0000313" key="5">
    <source>
        <dbReference type="RefSeq" id="XP_004494949.1"/>
    </source>
</evidence>
<dbReference type="InterPro" id="IPR013320">
    <property type="entry name" value="ConA-like_dom_sf"/>
</dbReference>
<feature type="domain" description="GH16" evidence="3">
    <location>
        <begin position="7"/>
        <end position="53"/>
    </location>
</feature>
<evidence type="ECO:0000259" key="3">
    <source>
        <dbReference type="Pfam" id="PF00722"/>
    </source>
</evidence>
<dbReference type="PaxDb" id="3827-XP_004494949.1"/>
<dbReference type="GO" id="GO:0005975">
    <property type="term" value="P:carbohydrate metabolic process"/>
    <property type="evidence" value="ECO:0007669"/>
    <property type="project" value="InterPro"/>
</dbReference>
<dbReference type="RefSeq" id="XP_004494949.1">
    <property type="nucleotide sequence ID" value="XM_004494892.1"/>
</dbReference>
<proteinExistence type="predicted"/>
<evidence type="ECO:0000313" key="4">
    <source>
        <dbReference type="Proteomes" id="UP000087171"/>
    </source>
</evidence>
<dbReference type="AlphaFoldDB" id="A0A1S2XWB8"/>
<dbReference type="Gene3D" id="2.60.120.200">
    <property type="match status" value="1"/>
</dbReference>
<keyword evidence="4" id="KW-1185">Reference proteome</keyword>
<reference evidence="5" key="2">
    <citation type="submission" date="2025-08" db="UniProtKB">
        <authorList>
            <consortium name="RefSeq"/>
        </authorList>
    </citation>
    <scope>IDENTIFICATION</scope>
    <source>
        <tissue evidence="5">Etiolated seedlings</tissue>
    </source>
</reference>
<gene>
    <name evidence="5" type="primary">LOC101500320</name>
</gene>
<evidence type="ECO:0000256" key="1">
    <source>
        <dbReference type="ARBA" id="ARBA00022801"/>
    </source>
</evidence>
<keyword evidence="1" id="KW-0378">Hydrolase</keyword>
<dbReference type="GO" id="GO:0004553">
    <property type="term" value="F:hydrolase activity, hydrolyzing O-glycosyl compounds"/>
    <property type="evidence" value="ECO:0007669"/>
    <property type="project" value="InterPro"/>
</dbReference>
<dbReference type="PANTHER" id="PTHR31062">
    <property type="entry name" value="XYLOGLUCAN ENDOTRANSGLUCOSYLASE/HYDROLASE PROTEIN 8-RELATED"/>
    <property type="match status" value="1"/>
</dbReference>
<name>A0A1S2XWB8_CICAR</name>
<dbReference type="STRING" id="3827.A0A1S2XWB8"/>